<feature type="compositionally biased region" description="Basic residues" evidence="1">
    <location>
        <begin position="175"/>
        <end position="196"/>
    </location>
</feature>
<dbReference type="Proteomes" id="UP000023152">
    <property type="component" value="Unassembled WGS sequence"/>
</dbReference>
<feature type="compositionally biased region" description="Basic and acidic residues" evidence="1">
    <location>
        <begin position="221"/>
        <end position="234"/>
    </location>
</feature>
<dbReference type="EMBL" id="ASPP01021988">
    <property type="protein sequence ID" value="ETO11824.1"/>
    <property type="molecule type" value="Genomic_DNA"/>
</dbReference>
<evidence type="ECO:0000313" key="3">
    <source>
        <dbReference type="Proteomes" id="UP000023152"/>
    </source>
</evidence>
<gene>
    <name evidence="2" type="ORF">RFI_25552</name>
</gene>
<reference evidence="2 3" key="1">
    <citation type="journal article" date="2013" name="Curr. Biol.">
        <title>The Genome of the Foraminiferan Reticulomyxa filosa.</title>
        <authorList>
            <person name="Glockner G."/>
            <person name="Hulsmann N."/>
            <person name="Schleicher M."/>
            <person name="Noegel A.A."/>
            <person name="Eichinger L."/>
            <person name="Gallinger C."/>
            <person name="Pawlowski J."/>
            <person name="Sierra R."/>
            <person name="Euteneuer U."/>
            <person name="Pillet L."/>
            <person name="Moustafa A."/>
            <person name="Platzer M."/>
            <person name="Groth M."/>
            <person name="Szafranski K."/>
            <person name="Schliwa M."/>
        </authorList>
    </citation>
    <scope>NUCLEOTIDE SEQUENCE [LARGE SCALE GENOMIC DNA]</scope>
</reference>
<evidence type="ECO:0000313" key="2">
    <source>
        <dbReference type="EMBL" id="ETO11824.1"/>
    </source>
</evidence>
<feature type="region of interest" description="Disordered" evidence="1">
    <location>
        <begin position="139"/>
        <end position="270"/>
    </location>
</feature>
<proteinExistence type="predicted"/>
<comment type="caution">
    <text evidence="2">The sequence shown here is derived from an EMBL/GenBank/DDBJ whole genome shotgun (WGS) entry which is preliminary data.</text>
</comment>
<feature type="non-terminal residue" evidence="2">
    <location>
        <position position="1"/>
    </location>
</feature>
<organism evidence="2 3">
    <name type="scientific">Reticulomyxa filosa</name>
    <dbReference type="NCBI Taxonomy" id="46433"/>
    <lineage>
        <taxon>Eukaryota</taxon>
        <taxon>Sar</taxon>
        <taxon>Rhizaria</taxon>
        <taxon>Retaria</taxon>
        <taxon>Foraminifera</taxon>
        <taxon>Monothalamids</taxon>
        <taxon>Reticulomyxidae</taxon>
        <taxon>Reticulomyxa</taxon>
    </lineage>
</organism>
<feature type="compositionally biased region" description="Basic and acidic residues" evidence="1">
    <location>
        <begin position="150"/>
        <end position="174"/>
    </location>
</feature>
<evidence type="ECO:0000256" key="1">
    <source>
        <dbReference type="SAM" id="MobiDB-lite"/>
    </source>
</evidence>
<protein>
    <submittedName>
        <fullName evidence="2">Uncharacterized protein</fullName>
    </submittedName>
</protein>
<keyword evidence="3" id="KW-1185">Reference proteome</keyword>
<accession>X6MD58</accession>
<dbReference type="AlphaFoldDB" id="X6MD58"/>
<feature type="non-terminal residue" evidence="2">
    <location>
        <position position="270"/>
    </location>
</feature>
<feature type="compositionally biased region" description="Low complexity" evidence="1">
    <location>
        <begin position="238"/>
        <end position="270"/>
    </location>
</feature>
<feature type="compositionally biased region" description="Basic and acidic residues" evidence="1">
    <location>
        <begin position="197"/>
        <end position="211"/>
    </location>
</feature>
<name>X6MD58_RETFI</name>
<sequence>ICRNTVNEGGGDEYLDEVKQYIEQGGDPFRVVTMDMEEGMNAFQWSCRNYHKKIVSYFLNLKKTNSNYLNQRTIQDSIAQACNDVELWKEFLQHDKLDLLAKYQGEDAAAIARRFGHYHLSNAIQERIDKETERLHPVQQNMPNYPSHGHGHEHEREREHEHGHEHEHEQEHRHDRGHRGRGYRHEHKYPHRHKHEHKYDTHGHEDKHEQQEAVVPVDSESQNKEEAKLTKESNHNGNDNNDNNNNNNNNNNDNNSNSNNNNNDNNNNNN</sequence>